<organism evidence="1 2">
    <name type="scientific">Panagrolaimus sp. ES5</name>
    <dbReference type="NCBI Taxonomy" id="591445"/>
    <lineage>
        <taxon>Eukaryota</taxon>
        <taxon>Metazoa</taxon>
        <taxon>Ecdysozoa</taxon>
        <taxon>Nematoda</taxon>
        <taxon>Chromadorea</taxon>
        <taxon>Rhabditida</taxon>
        <taxon>Tylenchina</taxon>
        <taxon>Panagrolaimomorpha</taxon>
        <taxon>Panagrolaimoidea</taxon>
        <taxon>Panagrolaimidae</taxon>
        <taxon>Panagrolaimus</taxon>
    </lineage>
</organism>
<reference evidence="2" key="1">
    <citation type="submission" date="2022-11" db="UniProtKB">
        <authorList>
            <consortium name="WormBaseParasite"/>
        </authorList>
    </citation>
    <scope>IDENTIFICATION</scope>
</reference>
<protein>
    <submittedName>
        <fullName evidence="2">Enhancer of mRNA-decapping protein 4 WD40 repeat region domain-containing protein</fullName>
    </submittedName>
</protein>
<evidence type="ECO:0000313" key="1">
    <source>
        <dbReference type="Proteomes" id="UP000887579"/>
    </source>
</evidence>
<sequence>MELSPSSYYERHLISPSNEVVPFAIGKNVVLQLERENHARDRDSSRATSRQICDYKWEDKATYTGRILSCTGRLAAYRLYNENTGEAVRVLDRDTRSRHLIKDFRARTVDLQWSAIKPFLAVVDSDASLYVYSVKEDGTSCEKYLNIIRQKAAQPKAPRINWCPYVPEGDLPPVHLLALIIDNRVEVINLSVIKAEVDQTEITFEELHGIEGALVSIEMDSTVTAAKLSPDSSALVIGTTSGKAYFYIVDDTSLKLAQDFTPVPNHFVEDIVFFDNLTTNHQDCYWKYAAISSDNGRRISIFDCDNWEMVAKLRFESQNATSKLEMMLDATARFLFIADYDASNLFCVEIAYVNEVPHFAACTLIAFYNSIYIAVPVQIEDSVDAKNEFLADMSLDDDEVVNNGLVALFVAISPRALLEIRVEIEKTLNFEPATSFGNRPLSAAASADNSYGNAVDIASNPPTSASTKGSSKNSHPPVPTFDEAKFLEAMDEKFKEMQQKFEGVTAELTKVNCELENVRTQTRSDLSTALDQLSNELRVRDEVVEKTMQTYSAVIREDVRVKVDEALNKSQIIMQKVSDINRDQILEIVSSTVSRVIAPSIEHLCREVFKQVNEQLQHGLRDFNEQLRRVQTEISTAAAVAAAAVTSTAATPQIPDFYSTLLDLLASDKVQKAFELALSHRDLNAVIFICTKINIDDFFETPQLSPPYLLIMLELLSQKLDIETELKLHCAELALVGLDLSDPNVKRSAAHVLRNLKVAVENVVDPKYRRGARLVLRLTENYLKNC</sequence>
<proteinExistence type="predicted"/>
<accession>A0AC34GZD3</accession>
<dbReference type="Proteomes" id="UP000887579">
    <property type="component" value="Unplaced"/>
</dbReference>
<name>A0AC34GZD3_9BILA</name>
<evidence type="ECO:0000313" key="2">
    <source>
        <dbReference type="WBParaSite" id="ES5_v2.g9926.t1"/>
    </source>
</evidence>
<dbReference type="WBParaSite" id="ES5_v2.g9926.t1">
    <property type="protein sequence ID" value="ES5_v2.g9926.t1"/>
    <property type="gene ID" value="ES5_v2.g9926"/>
</dbReference>